<evidence type="ECO:0000313" key="12">
    <source>
        <dbReference type="EMBL" id="HCW93893.1"/>
    </source>
</evidence>
<sequence length="228" mass="25408">MKKAVVLMSGGLDSCVTAGIASLDYELYFLHVNYGQKTEKRELKSFNDLYKHFNGRDKLTVDIGYLKKIGGSSLVDDKENIEAGNVERKDIPRTYVPFRNGNILSIGVSWAEVIGAQKIFIGAVAEDSSGYPDCRKEFYDAFNEVLKVGLKPETELSIETPIIDMTKSEIVKIGSELNVPFHLTWSCYKNETKACGVCDSCLLRLRGFEKAGIKDPIPYDKVNSSVED</sequence>
<evidence type="ECO:0000256" key="2">
    <source>
        <dbReference type="ARBA" id="ARBA00022598"/>
    </source>
</evidence>
<dbReference type="GO" id="GO:0008616">
    <property type="term" value="P:tRNA queuosine(34) biosynthetic process"/>
    <property type="evidence" value="ECO:0007669"/>
    <property type="project" value="UniProtKB-UniRule"/>
</dbReference>
<dbReference type="Pfam" id="PF06508">
    <property type="entry name" value="QueC"/>
    <property type="match status" value="1"/>
</dbReference>
<feature type="binding site" evidence="11">
    <location>
        <position position="195"/>
    </location>
    <ligand>
        <name>Zn(2+)</name>
        <dbReference type="ChEBI" id="CHEBI:29105"/>
    </ligand>
</feature>
<evidence type="ECO:0000256" key="7">
    <source>
        <dbReference type="ARBA" id="ARBA00022840"/>
    </source>
</evidence>
<keyword evidence="2 11" id="KW-0436">Ligase</keyword>
<organism evidence="12 13">
    <name type="scientific">Flexistipes sinusarabici</name>
    <dbReference type="NCBI Taxonomy" id="2352"/>
    <lineage>
        <taxon>Bacteria</taxon>
        <taxon>Pseudomonadati</taxon>
        <taxon>Deferribacterota</taxon>
        <taxon>Deferribacteres</taxon>
        <taxon>Deferribacterales</taxon>
        <taxon>Flexistipitaceae</taxon>
        <taxon>Flexistipes</taxon>
    </lineage>
</organism>
<dbReference type="AlphaFoldDB" id="A0A3D5QDT5"/>
<comment type="catalytic activity">
    <reaction evidence="10 11">
        <text>7-carboxy-7-carbaguanine + NH4(+) + 2 ATP = 7-cyano-7-carbaguanine + 2 AMP + 2 diphosphate + 2 H(+)</text>
        <dbReference type="Rhea" id="RHEA:27982"/>
        <dbReference type="ChEBI" id="CHEBI:15378"/>
        <dbReference type="ChEBI" id="CHEBI:28938"/>
        <dbReference type="ChEBI" id="CHEBI:30616"/>
        <dbReference type="ChEBI" id="CHEBI:33019"/>
        <dbReference type="ChEBI" id="CHEBI:45075"/>
        <dbReference type="ChEBI" id="CHEBI:61036"/>
        <dbReference type="ChEBI" id="CHEBI:456215"/>
        <dbReference type="EC" id="6.3.4.20"/>
    </reaction>
</comment>
<dbReference type="NCBIfam" id="TIGR00364">
    <property type="entry name" value="7-cyano-7-deazaguanine synthase QueC"/>
    <property type="match status" value="1"/>
</dbReference>
<gene>
    <name evidence="11 12" type="primary">queC</name>
    <name evidence="12" type="ORF">DHM44_09455</name>
</gene>
<dbReference type="RefSeq" id="WP_273266668.1">
    <property type="nucleotide sequence ID" value="NZ_JAAZVV010000093.1"/>
</dbReference>
<feature type="binding site" evidence="11">
    <location>
        <position position="187"/>
    </location>
    <ligand>
        <name>Zn(2+)</name>
        <dbReference type="ChEBI" id="CHEBI:29105"/>
    </ligand>
</feature>
<evidence type="ECO:0000256" key="5">
    <source>
        <dbReference type="ARBA" id="ARBA00022785"/>
    </source>
</evidence>
<comment type="cofactor">
    <cofactor evidence="11">
        <name>Zn(2+)</name>
        <dbReference type="ChEBI" id="CHEBI:29105"/>
    </cofactor>
    <text evidence="11">Binds 1 zinc ion per subunit.</text>
</comment>
<evidence type="ECO:0000256" key="8">
    <source>
        <dbReference type="ARBA" id="ARBA00037993"/>
    </source>
</evidence>
<evidence type="ECO:0000256" key="4">
    <source>
        <dbReference type="ARBA" id="ARBA00022741"/>
    </source>
</evidence>
<evidence type="ECO:0000256" key="6">
    <source>
        <dbReference type="ARBA" id="ARBA00022833"/>
    </source>
</evidence>
<accession>A0A3D5QDT5</accession>
<dbReference type="GO" id="GO:0008270">
    <property type="term" value="F:zinc ion binding"/>
    <property type="evidence" value="ECO:0007669"/>
    <property type="project" value="UniProtKB-UniRule"/>
</dbReference>
<keyword evidence="6 11" id="KW-0862">Zinc</keyword>
<keyword evidence="5 11" id="KW-0671">Queuosine biosynthesis</keyword>
<feature type="binding site" evidence="11">
    <location>
        <position position="198"/>
    </location>
    <ligand>
        <name>Zn(2+)</name>
        <dbReference type="ChEBI" id="CHEBI:29105"/>
    </ligand>
</feature>
<dbReference type="PIRSF" id="PIRSF006293">
    <property type="entry name" value="ExsB"/>
    <property type="match status" value="1"/>
</dbReference>
<comment type="pathway">
    <text evidence="1 11">Purine metabolism; 7-cyano-7-deazaguanine biosynthesis.</text>
</comment>
<evidence type="ECO:0000256" key="10">
    <source>
        <dbReference type="ARBA" id="ARBA00047890"/>
    </source>
</evidence>
<evidence type="ECO:0000256" key="11">
    <source>
        <dbReference type="HAMAP-Rule" id="MF_01633"/>
    </source>
</evidence>
<protein>
    <recommendedName>
        <fullName evidence="9 11">7-cyano-7-deazaguanine synthase</fullName>
        <ecNumber evidence="9 11">6.3.4.20</ecNumber>
    </recommendedName>
    <alternativeName>
        <fullName evidence="11">7-cyano-7-carbaguanine synthase</fullName>
    </alternativeName>
    <alternativeName>
        <fullName evidence="11">PreQ(0) synthase</fullName>
    </alternativeName>
    <alternativeName>
        <fullName evidence="11">Queuosine biosynthesis protein QueC</fullName>
    </alternativeName>
</protein>
<evidence type="ECO:0000256" key="9">
    <source>
        <dbReference type="ARBA" id="ARBA00039149"/>
    </source>
</evidence>
<dbReference type="PANTHER" id="PTHR42914">
    <property type="entry name" value="7-CYANO-7-DEAZAGUANINE SYNTHASE"/>
    <property type="match status" value="1"/>
</dbReference>
<dbReference type="SUPFAM" id="SSF52402">
    <property type="entry name" value="Adenine nucleotide alpha hydrolases-like"/>
    <property type="match status" value="1"/>
</dbReference>
<dbReference type="GO" id="GO:0005524">
    <property type="term" value="F:ATP binding"/>
    <property type="evidence" value="ECO:0007669"/>
    <property type="project" value="UniProtKB-UniRule"/>
</dbReference>
<dbReference type="Gene3D" id="3.40.50.620">
    <property type="entry name" value="HUPs"/>
    <property type="match status" value="1"/>
</dbReference>
<dbReference type="GO" id="GO:0016879">
    <property type="term" value="F:ligase activity, forming carbon-nitrogen bonds"/>
    <property type="evidence" value="ECO:0007669"/>
    <property type="project" value="UniProtKB-UniRule"/>
</dbReference>
<dbReference type="InterPro" id="IPR014729">
    <property type="entry name" value="Rossmann-like_a/b/a_fold"/>
</dbReference>
<dbReference type="CDD" id="cd01995">
    <property type="entry name" value="QueC-like"/>
    <property type="match status" value="1"/>
</dbReference>
<proteinExistence type="inferred from homology"/>
<dbReference type="InterPro" id="IPR018317">
    <property type="entry name" value="QueC"/>
</dbReference>
<dbReference type="PANTHER" id="PTHR42914:SF1">
    <property type="entry name" value="7-CYANO-7-DEAZAGUANINE SYNTHASE"/>
    <property type="match status" value="1"/>
</dbReference>
<comment type="similarity">
    <text evidence="8 11">Belongs to the QueC family.</text>
</comment>
<dbReference type="EMBL" id="DPPF01000200">
    <property type="protein sequence ID" value="HCW93893.1"/>
    <property type="molecule type" value="Genomic_DNA"/>
</dbReference>
<comment type="function">
    <text evidence="11">Catalyzes the ATP-dependent conversion of 7-carboxy-7-deazaguanine (CDG) to 7-cyano-7-deazaguanine (preQ(0)).</text>
</comment>
<dbReference type="UniPathway" id="UPA00391"/>
<dbReference type="Proteomes" id="UP000262325">
    <property type="component" value="Unassembled WGS sequence"/>
</dbReference>
<feature type="binding site" evidence="11">
    <location>
        <begin position="8"/>
        <end position="18"/>
    </location>
    <ligand>
        <name>ATP</name>
        <dbReference type="ChEBI" id="CHEBI:30616"/>
    </ligand>
</feature>
<evidence type="ECO:0000256" key="3">
    <source>
        <dbReference type="ARBA" id="ARBA00022723"/>
    </source>
</evidence>
<comment type="caution">
    <text evidence="12">The sequence shown here is derived from an EMBL/GenBank/DDBJ whole genome shotgun (WGS) entry which is preliminary data.</text>
</comment>
<reference evidence="12 13" key="1">
    <citation type="journal article" date="2018" name="Nat. Biotechnol.">
        <title>A standardized bacterial taxonomy based on genome phylogeny substantially revises the tree of life.</title>
        <authorList>
            <person name="Parks D.H."/>
            <person name="Chuvochina M."/>
            <person name="Waite D.W."/>
            <person name="Rinke C."/>
            <person name="Skarshewski A."/>
            <person name="Chaumeil P.A."/>
            <person name="Hugenholtz P."/>
        </authorList>
    </citation>
    <scope>NUCLEOTIDE SEQUENCE [LARGE SCALE GENOMIC DNA]</scope>
    <source>
        <strain evidence="12">UBA8672</strain>
    </source>
</reference>
<feature type="binding site" evidence="11">
    <location>
        <position position="201"/>
    </location>
    <ligand>
        <name>Zn(2+)</name>
        <dbReference type="ChEBI" id="CHEBI:29105"/>
    </ligand>
</feature>
<name>A0A3D5QDT5_FLESI</name>
<keyword evidence="3 11" id="KW-0479">Metal-binding</keyword>
<evidence type="ECO:0000256" key="1">
    <source>
        <dbReference type="ARBA" id="ARBA00005061"/>
    </source>
</evidence>
<keyword evidence="4 11" id="KW-0547">Nucleotide-binding</keyword>
<keyword evidence="7 11" id="KW-0067">ATP-binding</keyword>
<evidence type="ECO:0000313" key="13">
    <source>
        <dbReference type="Proteomes" id="UP000262325"/>
    </source>
</evidence>
<dbReference type="HAMAP" id="MF_01633">
    <property type="entry name" value="QueC"/>
    <property type="match status" value="1"/>
</dbReference>
<dbReference type="EC" id="6.3.4.20" evidence="9 11"/>